<gene>
    <name evidence="2" type="ORF">HCU74_06400</name>
</gene>
<name>A0ABX1GD06_9GAMM</name>
<evidence type="ECO:0000313" key="2">
    <source>
        <dbReference type="EMBL" id="NKI17050.1"/>
    </source>
</evidence>
<accession>A0ABX1GD06</accession>
<evidence type="ECO:0000313" key="3">
    <source>
        <dbReference type="Proteomes" id="UP000765845"/>
    </source>
</evidence>
<keyword evidence="3" id="KW-1185">Reference proteome</keyword>
<protein>
    <submittedName>
        <fullName evidence="2">TolC family protein</fullName>
    </submittedName>
</protein>
<dbReference type="Gene3D" id="1.20.1600.10">
    <property type="entry name" value="Outer membrane efflux proteins (OEP)"/>
    <property type="match status" value="1"/>
</dbReference>
<feature type="chain" id="PRO_5047072207" evidence="1">
    <location>
        <begin position="26"/>
        <end position="471"/>
    </location>
</feature>
<dbReference type="EMBL" id="JAAWWK010000002">
    <property type="protein sequence ID" value="NKI17050.1"/>
    <property type="molecule type" value="Genomic_DNA"/>
</dbReference>
<sequence>MKKVYGALSLAVAVALSGASISAMAQDVPAGQAAASPESQSQSEMPWAAFLEQLREVAMSSPAMMAESSLLEAERQNYYAERGDLGLNLSVSHTRFPESSGSEIDDGAVSELEEYSEARLSLDLMHLLARRGSAVDGAKARVESAEYEMALKANQAAVNLMEDAVTAWTYRYRREALRNALAGVESAKGKLRLSESAAMPEITKATPVKVAEAIILHSEVKNKLDSISPLIPNIPTPPGDFSMLPLTPPSGDEINQVANQDLNAQRLRAESMAFAEEAESLRGNGMALSIFGGYVERKSSPTDIDSDTAASTSGPQYGVQLNIPLGSRQYHQRRAAEYQAHAATLGANAAVRQSQRALVKLRDQWAESVARLNQAQEYMRQQATLLSQMKKRSRSPGSGRAPEPWEVDMQETVFWNAVADVWEERAQWIQNALTWGLLNPQYLHAHSREPNPESSYTLCAPYGACEDIAGL</sequence>
<feature type="signal peptide" evidence="1">
    <location>
        <begin position="1"/>
        <end position="25"/>
    </location>
</feature>
<keyword evidence="1" id="KW-0732">Signal</keyword>
<proteinExistence type="predicted"/>
<dbReference type="SUPFAM" id="SSF56954">
    <property type="entry name" value="Outer membrane efflux proteins (OEP)"/>
    <property type="match status" value="1"/>
</dbReference>
<organism evidence="2 3">
    <name type="scientific">Spongiibacter thalassae</name>
    <dbReference type="NCBI Taxonomy" id="2721624"/>
    <lineage>
        <taxon>Bacteria</taxon>
        <taxon>Pseudomonadati</taxon>
        <taxon>Pseudomonadota</taxon>
        <taxon>Gammaproteobacteria</taxon>
        <taxon>Cellvibrionales</taxon>
        <taxon>Spongiibacteraceae</taxon>
        <taxon>Spongiibacter</taxon>
    </lineage>
</organism>
<dbReference type="RefSeq" id="WP_168449581.1">
    <property type="nucleotide sequence ID" value="NZ_JAAWWK010000002.1"/>
</dbReference>
<reference evidence="2 3" key="1">
    <citation type="submission" date="2020-04" db="EMBL/GenBank/DDBJ databases">
        <authorList>
            <person name="Yoon J."/>
        </authorList>
    </citation>
    <scope>NUCLEOTIDE SEQUENCE [LARGE SCALE GENOMIC DNA]</scope>
    <source>
        <strain evidence="2 3">KMU-166</strain>
    </source>
</reference>
<comment type="caution">
    <text evidence="2">The sequence shown here is derived from an EMBL/GenBank/DDBJ whole genome shotgun (WGS) entry which is preliminary data.</text>
</comment>
<evidence type="ECO:0000256" key="1">
    <source>
        <dbReference type="SAM" id="SignalP"/>
    </source>
</evidence>
<dbReference type="Proteomes" id="UP000765845">
    <property type="component" value="Unassembled WGS sequence"/>
</dbReference>